<evidence type="ECO:0000313" key="5">
    <source>
        <dbReference type="Proteomes" id="UP000283387"/>
    </source>
</evidence>
<dbReference type="InterPro" id="IPR031924">
    <property type="entry name" value="GH115"/>
</dbReference>
<dbReference type="Gene3D" id="1.20.58.2150">
    <property type="match status" value="1"/>
</dbReference>
<evidence type="ECO:0000313" key="4">
    <source>
        <dbReference type="EMBL" id="RKD90795.1"/>
    </source>
</evidence>
<evidence type="ECO:0000256" key="2">
    <source>
        <dbReference type="SAM" id="SignalP"/>
    </source>
</evidence>
<evidence type="ECO:0000259" key="3">
    <source>
        <dbReference type="Pfam" id="PF17829"/>
    </source>
</evidence>
<reference evidence="4 5" key="1">
    <citation type="submission" date="2018-09" db="EMBL/GenBank/DDBJ databases">
        <title>Genomic Encyclopedia of Archaeal and Bacterial Type Strains, Phase II (KMG-II): from individual species to whole genera.</title>
        <authorList>
            <person name="Goeker M."/>
        </authorList>
    </citation>
    <scope>NUCLEOTIDE SEQUENCE [LARGE SCALE GENOMIC DNA]</scope>
    <source>
        <strain evidence="4 5">DSM 27148</strain>
    </source>
</reference>
<keyword evidence="5" id="KW-1185">Reference proteome</keyword>
<feature type="signal peptide" evidence="2">
    <location>
        <begin position="1"/>
        <end position="23"/>
    </location>
</feature>
<dbReference type="InterPro" id="IPR029018">
    <property type="entry name" value="Hex-like_dom2"/>
</dbReference>
<proteinExistence type="predicted"/>
<keyword evidence="1 4" id="KW-0378">Hydrolase</keyword>
<comment type="caution">
    <text evidence="4">The sequence shown here is derived from an EMBL/GenBank/DDBJ whole genome shotgun (WGS) entry which is preliminary data.</text>
</comment>
<keyword evidence="2" id="KW-0732">Signal</keyword>
<dbReference type="OrthoDB" id="8727830at2"/>
<dbReference type="InterPro" id="IPR041437">
    <property type="entry name" value="GH115_C"/>
</dbReference>
<feature type="chain" id="PRO_5019277661" evidence="2">
    <location>
        <begin position="24"/>
        <end position="996"/>
    </location>
</feature>
<sequence>MKTTFLSSLFLIGCLFTQLQVNAQKKGEMNTFPISQNKSATPILISADEAKVVSIAAELYAGDVKNITDQQPQIIHKLPEAASELIIAGTIGKNALIDQLIADKKIDVSAIDGKWESWSQQVLTKPFPGVKKALIIVGSDRRATAYGILELSHKMGVSAWEWWADVQPAKRKEISLDIETKTYGSPSVKYRGLFLNDEDWGLQPWAAKTFEPETGDIGPKTYAKIFELMLRLRANTVWPAMHGCTKAFYTIEGNAQTANDYAIVVGTSHCEPMLCNINAEWDHNSMGEWRYDNNAETIRDLFEARTKATSNFESIYTIGMRGEHDSPMNAKDLTKEDQIKLLEKVIADQRAIMQKETGKEPESLPQAFIPYKEVLDYYQNGLKVPEDVTLMWTDDNYGYIRQLSTPEEQKRPGGGGIYYHASYWGRPHDYLWLSSTNPMLIWEEMFKAYQFNCHDMWILNCGDIKPLEYNIELFMDMAWDIDRFAGTMDVQLHMEDWLSFLFGAEKAPEMTKLMMDYYHLCFMRRPEFMAWSQTEPTTKPGATELNQILYSDELTMRLDAWEALSSQVEKLKAEIPMGMQDAFYELVYYPVTGASLMNQKWLYHYKNELAARQGRASAKEFADRSKAAYEQIKSETDYFNNRLQNGKWKQMMSMSPRNLPVFSKPSYALPATDGEAGLGLALEGYEMEANKQIENNYADVLPVLNAYLKDSAFVDVFLKGEGEVAWKAEPKQDWIRLSADHGKLTAADGEQEQRLWVSIDWNLVPQGENTIEPPLGHDYQLIPPAYKVNGAIEFSSKDTTITIGVSAYNPKFKELEDFEGFVEGNGYVSINAENASSRTVGEGAEWELFGGLGYSGSVVVALPFNAKPVTNPAEIKAQSPMLAYDFYTFNAGETDVRIQAVPTHPFYEGASVRCAVAIDDAEPVIIDFKTVGRSSEWKQNVLKNAAVKSTKQTIKEPGKHQLKVWMVDPGVMLDQILIDLGGWKGSYAFPAETRKK</sequence>
<gene>
    <name evidence="4" type="ORF">BC643_1138</name>
</gene>
<dbReference type="EMBL" id="RAPN01000001">
    <property type="protein sequence ID" value="RKD90795.1"/>
    <property type="molecule type" value="Genomic_DNA"/>
</dbReference>
<accession>A0A419W5S7</accession>
<dbReference type="PANTHER" id="PTHR37842">
    <property type="match status" value="1"/>
</dbReference>
<dbReference type="PANTHER" id="PTHR37842:SF2">
    <property type="entry name" value="GYLCOSYL HYDROLASE 115 C-TERMINAL DOMAIN-CONTAINING PROTEIN"/>
    <property type="match status" value="1"/>
</dbReference>
<dbReference type="Gene3D" id="2.60.120.1620">
    <property type="match status" value="1"/>
</dbReference>
<name>A0A419W5S7_9BACT</name>
<dbReference type="Gene3D" id="3.30.379.10">
    <property type="entry name" value="Chitobiase/beta-hexosaminidase domain 2-like"/>
    <property type="match status" value="1"/>
</dbReference>
<organism evidence="4 5">
    <name type="scientific">Mangrovibacterium diazotrophicum</name>
    <dbReference type="NCBI Taxonomy" id="1261403"/>
    <lineage>
        <taxon>Bacteria</taxon>
        <taxon>Pseudomonadati</taxon>
        <taxon>Bacteroidota</taxon>
        <taxon>Bacteroidia</taxon>
        <taxon>Marinilabiliales</taxon>
        <taxon>Prolixibacteraceae</taxon>
        <taxon>Mangrovibacterium</taxon>
    </lineage>
</organism>
<feature type="domain" description="Gylcosyl hydrolase 115 C-terminal" evidence="3">
    <location>
        <begin position="820"/>
        <end position="992"/>
    </location>
</feature>
<dbReference type="Pfam" id="PF17829">
    <property type="entry name" value="GH115_C"/>
    <property type="match status" value="1"/>
</dbReference>
<dbReference type="Pfam" id="PF15979">
    <property type="entry name" value="Glyco_hydro_115"/>
    <property type="match status" value="1"/>
</dbReference>
<dbReference type="Gene3D" id="3.20.20.520">
    <property type="entry name" value="Glycosyl hydrolase family 115"/>
    <property type="match status" value="1"/>
</dbReference>
<dbReference type="GO" id="GO:0016787">
    <property type="term" value="F:hydrolase activity"/>
    <property type="evidence" value="ECO:0007669"/>
    <property type="project" value="UniProtKB-KW"/>
</dbReference>
<protein>
    <submittedName>
        <fullName evidence="4">Glycosyl hydrolase family 115 (Putative glucuronidase)</fullName>
    </submittedName>
</protein>
<dbReference type="AlphaFoldDB" id="A0A419W5S7"/>
<dbReference type="RefSeq" id="WP_120272167.1">
    <property type="nucleotide sequence ID" value="NZ_RAPN01000001.1"/>
</dbReference>
<dbReference type="GO" id="GO:0005975">
    <property type="term" value="P:carbohydrate metabolic process"/>
    <property type="evidence" value="ECO:0007669"/>
    <property type="project" value="UniProtKB-ARBA"/>
</dbReference>
<evidence type="ECO:0000256" key="1">
    <source>
        <dbReference type="ARBA" id="ARBA00022801"/>
    </source>
</evidence>
<dbReference type="Proteomes" id="UP000283387">
    <property type="component" value="Unassembled WGS sequence"/>
</dbReference>
<dbReference type="InterPro" id="IPR042301">
    <property type="entry name" value="GH115_sf"/>
</dbReference>